<evidence type="ECO:0000313" key="3">
    <source>
        <dbReference type="EMBL" id="ABL00591.1"/>
    </source>
</evidence>
<dbReference type="Proteomes" id="UP000006732">
    <property type="component" value="Chromosome"/>
</dbReference>
<organism evidence="3 4">
    <name type="scientific">Pelobacter propionicus (strain DSM 2379 / NBRC 103807 / OttBd1)</name>
    <dbReference type="NCBI Taxonomy" id="338966"/>
    <lineage>
        <taxon>Bacteria</taxon>
        <taxon>Pseudomonadati</taxon>
        <taxon>Thermodesulfobacteriota</taxon>
        <taxon>Desulfuromonadia</taxon>
        <taxon>Desulfuromonadales</taxon>
        <taxon>Desulfuromonadaceae</taxon>
        <taxon>Pelobacter</taxon>
    </lineage>
</organism>
<gene>
    <name evidence="3" type="ordered locus">Ppro_2993</name>
</gene>
<dbReference type="STRING" id="338966.Ppro_2993"/>
<dbReference type="EMBL" id="CP000482">
    <property type="protein sequence ID" value="ABL00591.1"/>
    <property type="molecule type" value="Genomic_DNA"/>
</dbReference>
<dbReference type="KEGG" id="ppd:Ppro_2993"/>
<evidence type="ECO:0000259" key="1">
    <source>
        <dbReference type="SMART" id="SM00897"/>
    </source>
</evidence>
<dbReference type="SMART" id="SM00897">
    <property type="entry name" value="FIST"/>
    <property type="match status" value="1"/>
</dbReference>
<dbReference type="PANTHER" id="PTHR40252">
    <property type="entry name" value="BLR0328 PROTEIN"/>
    <property type="match status" value="1"/>
</dbReference>
<keyword evidence="4" id="KW-1185">Reference proteome</keyword>
<protein>
    <recommendedName>
        <fullName evidence="5">FIST C domain protein</fullName>
    </recommendedName>
</protein>
<dbReference type="eggNOG" id="COG3287">
    <property type="taxonomic scope" value="Bacteria"/>
</dbReference>
<evidence type="ECO:0008006" key="5">
    <source>
        <dbReference type="Google" id="ProtNLM"/>
    </source>
</evidence>
<dbReference type="Pfam" id="PF10442">
    <property type="entry name" value="FIST_C"/>
    <property type="match status" value="1"/>
</dbReference>
<dbReference type="SMART" id="SM01204">
    <property type="entry name" value="FIST_C"/>
    <property type="match status" value="1"/>
</dbReference>
<dbReference type="RefSeq" id="WP_011736826.1">
    <property type="nucleotide sequence ID" value="NC_008609.1"/>
</dbReference>
<evidence type="ECO:0000313" key="4">
    <source>
        <dbReference type="Proteomes" id="UP000006732"/>
    </source>
</evidence>
<dbReference type="InterPro" id="IPR013702">
    <property type="entry name" value="FIST_domain_N"/>
</dbReference>
<dbReference type="PANTHER" id="PTHR40252:SF2">
    <property type="entry name" value="BLR0328 PROTEIN"/>
    <property type="match status" value="1"/>
</dbReference>
<accession>A1ATC0</accession>
<reference evidence="3 4" key="1">
    <citation type="submission" date="2006-10" db="EMBL/GenBank/DDBJ databases">
        <title>Complete sequence of chromosome of Pelobacter propionicus DSM 2379.</title>
        <authorList>
            <consortium name="US DOE Joint Genome Institute"/>
            <person name="Copeland A."/>
            <person name="Lucas S."/>
            <person name="Lapidus A."/>
            <person name="Barry K."/>
            <person name="Detter J.C."/>
            <person name="Glavina del Rio T."/>
            <person name="Hammon N."/>
            <person name="Israni S."/>
            <person name="Dalin E."/>
            <person name="Tice H."/>
            <person name="Pitluck S."/>
            <person name="Saunders E."/>
            <person name="Brettin T."/>
            <person name="Bruce D."/>
            <person name="Han C."/>
            <person name="Tapia R."/>
            <person name="Schmutz J."/>
            <person name="Larimer F."/>
            <person name="Land M."/>
            <person name="Hauser L."/>
            <person name="Kyrpides N."/>
            <person name="Kim E."/>
            <person name="Lovley D."/>
            <person name="Richardson P."/>
        </authorList>
    </citation>
    <scope>NUCLEOTIDE SEQUENCE [LARGE SCALE GENOMIC DNA]</scope>
    <source>
        <strain evidence="4">DSM 2379 / NBRC 103807 / OttBd1</strain>
    </source>
</reference>
<sequence length="368" mass="39837">MKIRNAYAENQALDRAIETITGAFAGFEPVLLIFFASPFFEGTAVSAAMAGAFPNATVFGCSSAGELTTGRMLNNAISALAFSREAIGDVCIQVVEDMRNGMDVNKAFNAFQEHYGISSHDLDPSRHIGIVLVDGLCRREEELMDRIGDLTMVNFIGGSAGDDFQFRETHVYANGTSYTNAAVLAIVRPLIPFTFVKTQSFVPLDRKLLVTEAREEAREVISFNGKPAAQAYAEALGVATEEASRRLKHNPLGLIVDGIPFVRSPQRIQGSSMLFYCGIKEGMELSLLEATDIIADTRAALDQARKKIGPLSGVLSFNCIMRIQELEQNGLTDQYGALLGDVPTAGLGTYGEQFIGHVNQTATMLVFG</sequence>
<evidence type="ECO:0000259" key="2">
    <source>
        <dbReference type="SMART" id="SM01204"/>
    </source>
</evidence>
<name>A1ATC0_PELPD</name>
<dbReference type="HOGENOM" id="CLU_047108_1_0_7"/>
<dbReference type="AlphaFoldDB" id="A1ATC0"/>
<proteinExistence type="predicted"/>
<feature type="domain" description="FIST C-domain" evidence="2">
    <location>
        <begin position="228"/>
        <end position="356"/>
    </location>
</feature>
<dbReference type="Pfam" id="PF08495">
    <property type="entry name" value="FIST"/>
    <property type="match status" value="1"/>
</dbReference>
<dbReference type="InterPro" id="IPR019494">
    <property type="entry name" value="FIST_C"/>
</dbReference>
<feature type="domain" description="FIST" evidence="1">
    <location>
        <begin position="28"/>
        <end position="227"/>
    </location>
</feature>